<keyword evidence="2" id="KW-1185">Reference proteome</keyword>
<comment type="caution">
    <text evidence="1">The sequence shown here is derived from an EMBL/GenBank/DDBJ whole genome shotgun (WGS) entry which is preliminary data.</text>
</comment>
<dbReference type="AlphaFoldDB" id="A0A5M6I7Z4"/>
<evidence type="ECO:0000313" key="2">
    <source>
        <dbReference type="Proteomes" id="UP000324065"/>
    </source>
</evidence>
<gene>
    <name evidence="1" type="ORF">F1188_16165</name>
</gene>
<reference evidence="1 2" key="1">
    <citation type="submission" date="2019-09" db="EMBL/GenBank/DDBJ databases">
        <title>Genome sequence of Roseospira marina, one of the more divergent members of the non-sulfur purple photosynthetic bacterial family, the Rhodospirillaceae.</title>
        <authorList>
            <person name="Meyer T."/>
            <person name="Kyndt J."/>
        </authorList>
    </citation>
    <scope>NUCLEOTIDE SEQUENCE [LARGE SCALE GENOMIC DNA]</scope>
    <source>
        <strain evidence="1 2">DSM 15113</strain>
    </source>
</reference>
<name>A0A5M6I7Z4_9PROT</name>
<accession>A0A5M6I7Z4</accession>
<dbReference type="EMBL" id="VWPJ01000018">
    <property type="protein sequence ID" value="KAA5604394.1"/>
    <property type="molecule type" value="Genomic_DNA"/>
</dbReference>
<organism evidence="1 2">
    <name type="scientific">Roseospira marina</name>
    <dbReference type="NCBI Taxonomy" id="140057"/>
    <lineage>
        <taxon>Bacteria</taxon>
        <taxon>Pseudomonadati</taxon>
        <taxon>Pseudomonadota</taxon>
        <taxon>Alphaproteobacteria</taxon>
        <taxon>Rhodospirillales</taxon>
        <taxon>Rhodospirillaceae</taxon>
        <taxon>Roseospira</taxon>
    </lineage>
</organism>
<proteinExistence type="predicted"/>
<dbReference type="Proteomes" id="UP000324065">
    <property type="component" value="Unassembled WGS sequence"/>
</dbReference>
<evidence type="ECO:0000313" key="1">
    <source>
        <dbReference type="EMBL" id="KAA5604394.1"/>
    </source>
</evidence>
<sequence>MEHPAKTMPDRIRAEEEDPVLAALRDIQNKITDQALTEPRAATLANVAIAVALDNYVMERRSRD</sequence>
<protein>
    <submittedName>
        <fullName evidence="1">Uncharacterized protein</fullName>
    </submittedName>
</protein>
<dbReference type="RefSeq" id="WP_150063485.1">
    <property type="nucleotide sequence ID" value="NZ_JACHII010000014.1"/>
</dbReference>